<dbReference type="AlphaFoldDB" id="A0A3B0VHE8"/>
<name>A0A3B0VHE8_9ZZZZ</name>
<evidence type="ECO:0000259" key="1">
    <source>
        <dbReference type="Pfam" id="PF00144"/>
    </source>
</evidence>
<dbReference type="Gene3D" id="3.40.710.10">
    <property type="entry name" value="DD-peptidase/beta-lactamase superfamily"/>
    <property type="match status" value="1"/>
</dbReference>
<dbReference type="EMBL" id="UOEU01000991">
    <property type="protein sequence ID" value="VAW42965.1"/>
    <property type="molecule type" value="Genomic_DNA"/>
</dbReference>
<protein>
    <recommendedName>
        <fullName evidence="1">Beta-lactamase-related domain-containing protein</fullName>
    </recommendedName>
</protein>
<evidence type="ECO:0000313" key="2">
    <source>
        <dbReference type="EMBL" id="VAW42965.1"/>
    </source>
</evidence>
<dbReference type="InterPro" id="IPR001466">
    <property type="entry name" value="Beta-lactam-related"/>
</dbReference>
<dbReference type="PANTHER" id="PTHR43319">
    <property type="entry name" value="BETA-LACTAMASE-RELATED"/>
    <property type="match status" value="1"/>
</dbReference>
<organism evidence="2">
    <name type="scientific">hydrothermal vent metagenome</name>
    <dbReference type="NCBI Taxonomy" id="652676"/>
    <lineage>
        <taxon>unclassified sequences</taxon>
        <taxon>metagenomes</taxon>
        <taxon>ecological metagenomes</taxon>
    </lineage>
</organism>
<gene>
    <name evidence="2" type="ORF">MNBD_CHLOROFLEXI01-2558</name>
</gene>
<proteinExistence type="predicted"/>
<dbReference type="SUPFAM" id="SSF56601">
    <property type="entry name" value="beta-lactamase/transpeptidase-like"/>
    <property type="match status" value="1"/>
</dbReference>
<dbReference type="Pfam" id="PF00144">
    <property type="entry name" value="Beta-lactamase"/>
    <property type="match status" value="1"/>
</dbReference>
<dbReference type="PANTHER" id="PTHR43319:SF3">
    <property type="entry name" value="BETA-LACTAMASE-RELATED DOMAIN-CONTAINING PROTEIN"/>
    <property type="match status" value="1"/>
</dbReference>
<accession>A0A3B0VHE8</accession>
<dbReference type="InterPro" id="IPR012338">
    <property type="entry name" value="Beta-lactam/transpept-like"/>
</dbReference>
<reference evidence="2" key="1">
    <citation type="submission" date="2018-06" db="EMBL/GenBank/DDBJ databases">
        <authorList>
            <person name="Zhirakovskaya E."/>
        </authorList>
    </citation>
    <scope>NUCLEOTIDE SEQUENCE</scope>
</reference>
<dbReference type="InterPro" id="IPR052907">
    <property type="entry name" value="Beta-lactamase/esterase"/>
</dbReference>
<sequence>MYHKGEKVVDLWGGIRDHKTNAPWEEDTMVVVFSTTKGLSSMAMAMAMAMAHAHSRGLFNYDATVADYWPEFAENGKENITVRQLLSHQAGLCAIDEPLDLEKLSDPDPDIVAMAIAKQKPAWDPGSKQGYHGISLGWYESELIRRVDPQKRTIGQYFHDEIAIPLDIQFYIGLPNDIPRSRIATMKGWQQWQLIFNLNKMPWPFVKGFLNPRSITARTFANPKVLGVINRYNDPQMQSIELPASNGIGEVRSIAKAYSEFALGGPTLNLSQDTLVALHQPASPPSGGLTDEVLGSFGKINKCSTRNCLKRNPKNNIISS</sequence>
<feature type="domain" description="Beta-lactamase-related" evidence="1">
    <location>
        <begin position="2"/>
        <end position="278"/>
    </location>
</feature>